<organism evidence="6 7">
    <name type="scientific">Thauera aminoaromatica</name>
    <dbReference type="NCBI Taxonomy" id="164330"/>
    <lineage>
        <taxon>Bacteria</taxon>
        <taxon>Pseudomonadati</taxon>
        <taxon>Pseudomonadota</taxon>
        <taxon>Betaproteobacteria</taxon>
        <taxon>Rhodocyclales</taxon>
        <taxon>Zoogloeaceae</taxon>
        <taxon>Thauera</taxon>
    </lineage>
</organism>
<dbReference type="SUPFAM" id="SSF101908">
    <property type="entry name" value="Putative isomerase YbhE"/>
    <property type="match status" value="2"/>
</dbReference>
<dbReference type="Pfam" id="PF13676">
    <property type="entry name" value="TIR_2"/>
    <property type="match status" value="1"/>
</dbReference>
<dbReference type="SUPFAM" id="SSF52200">
    <property type="entry name" value="Toll/Interleukin receptor TIR domain"/>
    <property type="match status" value="1"/>
</dbReference>
<dbReference type="InterPro" id="IPR001680">
    <property type="entry name" value="WD40_rpt"/>
</dbReference>
<keyword evidence="4" id="KW-0472">Membrane</keyword>
<dbReference type="GO" id="GO:0007165">
    <property type="term" value="P:signal transduction"/>
    <property type="evidence" value="ECO:0007669"/>
    <property type="project" value="InterPro"/>
</dbReference>
<comment type="caution">
    <text evidence="6">The sequence shown here is derived from an EMBL/GenBank/DDBJ whole genome shotgun (WGS) entry which is preliminary data.</text>
</comment>
<dbReference type="Gene3D" id="3.40.50.10140">
    <property type="entry name" value="Toll/interleukin-1 receptor homology (TIR) domain"/>
    <property type="match status" value="1"/>
</dbReference>
<dbReference type="InterPro" id="IPR035897">
    <property type="entry name" value="Toll_tir_struct_dom_sf"/>
</dbReference>
<dbReference type="PROSITE" id="PS50082">
    <property type="entry name" value="WD_REPEATS_2"/>
    <property type="match status" value="1"/>
</dbReference>
<keyword evidence="2" id="KW-0677">Repeat</keyword>
<dbReference type="InterPro" id="IPR000157">
    <property type="entry name" value="TIR_dom"/>
</dbReference>
<evidence type="ECO:0000256" key="3">
    <source>
        <dbReference type="PROSITE-ProRule" id="PRU00221"/>
    </source>
</evidence>
<dbReference type="PROSITE" id="PS50294">
    <property type="entry name" value="WD_REPEATS_REGION"/>
    <property type="match status" value="1"/>
</dbReference>
<dbReference type="InterPro" id="IPR019775">
    <property type="entry name" value="WD40_repeat_CS"/>
</dbReference>
<gene>
    <name evidence="6" type="ORF">E6Q80_21575</name>
</gene>
<dbReference type="PROSITE" id="PS00678">
    <property type="entry name" value="WD_REPEATS_1"/>
    <property type="match status" value="1"/>
</dbReference>
<evidence type="ECO:0000256" key="4">
    <source>
        <dbReference type="SAM" id="Phobius"/>
    </source>
</evidence>
<feature type="repeat" description="WD" evidence="3">
    <location>
        <begin position="574"/>
        <end position="615"/>
    </location>
</feature>
<dbReference type="PANTHER" id="PTHR44019:SF8">
    <property type="entry name" value="POC1 CENTRIOLAR PROTEIN HOMOLOG"/>
    <property type="match status" value="1"/>
</dbReference>
<feature type="transmembrane region" description="Helical" evidence="4">
    <location>
        <begin position="235"/>
        <end position="254"/>
    </location>
</feature>
<dbReference type="EMBL" id="SSFD01000369">
    <property type="protein sequence ID" value="TXH78966.1"/>
    <property type="molecule type" value="Genomic_DNA"/>
</dbReference>
<proteinExistence type="predicted"/>
<reference evidence="6 7" key="1">
    <citation type="submission" date="2018-09" db="EMBL/GenBank/DDBJ databases">
        <title>Metagenome Assembled Genomes from an Advanced Water Purification Facility.</title>
        <authorList>
            <person name="Stamps B.W."/>
            <person name="Spear J.R."/>
        </authorList>
    </citation>
    <scope>NUCLEOTIDE SEQUENCE [LARGE SCALE GENOMIC DNA]</scope>
    <source>
        <strain evidence="6">Bin_27_1</strain>
    </source>
</reference>
<evidence type="ECO:0000256" key="1">
    <source>
        <dbReference type="ARBA" id="ARBA00022574"/>
    </source>
</evidence>
<evidence type="ECO:0000313" key="7">
    <source>
        <dbReference type="Proteomes" id="UP000321192"/>
    </source>
</evidence>
<name>A0A5C7S7H3_THASP</name>
<sequence>MDDQAAPNPPSSAAVPTAASTRFFLCHNSLDKPVVREVAEGLELEFGVPHFLDAYAIPTGAAFRPWIEQALAKASGCAIFLGAHGWGETHLWEAELALQRYRADPGFKLIPVALPGIREEDMQRLGAGSLFQEVNWADFRQGPVDPDAIVKLRAAMLGQPLPTDRGPARLTPYVVRRDAARWERSQRKDRSVLYHGRQLSEAHSLRKAQPDLMASEAIVAFLEESATAQTRRLRLLVGLSIAAAGAIAVLWIRAEHEGRLALSRFVAAEARQAASPDTGLLLAVQAASITATPEAHGAVLERLDAQPYLRNMLRVGEAGISALAFNPQGEQLTIGMEDGTLVRLDLPTMGRTPLDPRLGAAPLALDIHEPSGELWVGAQDGRVYVVQRDGTRAPLRVFGSARLPVLALQVDPTGRWVAVGNYDHQFALLDRERRKVLWTKRFEAQRITALAFSEDGEQVAAASSEGLIDVFRSGSGEPLRRMSTARTGNARALQFARNGELRVIDDGNSFTAFAPGDGVGTPTRMQGSFLSSAAIGPRTERGPLQRQDLLVLGFASGDVVLKPPRVDAEATTLIRAHARTVYAVALSHDGSLAASGAGDGSVAVWDLQRRSQLFVPVPPPGGEFVDLAYDRMGRAVAVTTATDAALLVGWTPQGWETRADILQSTLATAGEAAVAPADTRPDRDGFEPIAENLVAAAAFAPDATRLAWATRGGGLLWAPWPLQGAPHVLRRSGPALSVLALGEDGKALYAVEGEQTLLRFDLTAPAAPVRRHRLPAPARALVAAQGRTVEVVLDDSTLRRVDFADEPARETSRLALTVTAGHIAREPGSGRTVVAGAGSSAGTDIGIVDGMVYRRLHNRRVGGAVSKLVLSRPAGLVAAGDHEGRLHLWDMDTLIPMASLQVSAEALTAIAVSGDGKELSVASLGGDTFRLALDRRHWLGEACRLVGRELTEAEWEALVPGSRPQAACAAAVQ</sequence>
<keyword evidence="4" id="KW-1133">Transmembrane helix</keyword>
<dbReference type="SMART" id="SM00320">
    <property type="entry name" value="WD40"/>
    <property type="match status" value="5"/>
</dbReference>
<dbReference type="RefSeq" id="WP_276662208.1">
    <property type="nucleotide sequence ID" value="NZ_SSFD01000369.1"/>
</dbReference>
<evidence type="ECO:0000259" key="5">
    <source>
        <dbReference type="Pfam" id="PF13676"/>
    </source>
</evidence>
<dbReference type="InterPro" id="IPR050505">
    <property type="entry name" value="WDR55/POC1"/>
</dbReference>
<dbReference type="Pfam" id="PF00400">
    <property type="entry name" value="WD40"/>
    <property type="match status" value="1"/>
</dbReference>
<evidence type="ECO:0000313" key="6">
    <source>
        <dbReference type="EMBL" id="TXH78966.1"/>
    </source>
</evidence>
<feature type="domain" description="TIR" evidence="5">
    <location>
        <begin position="23"/>
        <end position="149"/>
    </location>
</feature>
<keyword evidence="1 3" id="KW-0853">WD repeat</keyword>
<dbReference type="PANTHER" id="PTHR44019">
    <property type="entry name" value="WD REPEAT-CONTAINING PROTEIN 55"/>
    <property type="match status" value="1"/>
</dbReference>
<dbReference type="Proteomes" id="UP000321192">
    <property type="component" value="Unassembled WGS sequence"/>
</dbReference>
<dbReference type="AlphaFoldDB" id="A0A5C7S7H3"/>
<accession>A0A5C7S7H3</accession>
<keyword evidence="4" id="KW-0812">Transmembrane</keyword>
<dbReference type="Gene3D" id="2.130.10.10">
    <property type="entry name" value="YVTN repeat-like/Quinoprotein amine dehydrogenase"/>
    <property type="match status" value="3"/>
</dbReference>
<evidence type="ECO:0000256" key="2">
    <source>
        <dbReference type="ARBA" id="ARBA00022737"/>
    </source>
</evidence>
<protein>
    <recommendedName>
        <fullName evidence="5">TIR domain-containing protein</fullName>
    </recommendedName>
</protein>
<dbReference type="InterPro" id="IPR015943">
    <property type="entry name" value="WD40/YVTN_repeat-like_dom_sf"/>
</dbReference>